<name>A0ACC0VZ67_9STRA</name>
<dbReference type="Proteomes" id="UP001163321">
    <property type="component" value="Chromosome 6"/>
</dbReference>
<evidence type="ECO:0000313" key="1">
    <source>
        <dbReference type="EMBL" id="KAI9910761.1"/>
    </source>
</evidence>
<keyword evidence="2" id="KW-1185">Reference proteome</keyword>
<gene>
    <name evidence="1" type="ORF">PsorP6_010469</name>
</gene>
<accession>A0ACC0VZ67</accession>
<sequence>MNTSLITITLRVSVKLRPRTFASSSAPCATKLGKSLDQQRATSQQHAAEKKTHNITADGNIVRQTHGSLMLSYIQPKSMQHKKHNVYYPLTLINLHGYLVYVVTTVGLKTAIANFIVDTDNAISIVEKLSTCARP</sequence>
<evidence type="ECO:0000313" key="2">
    <source>
        <dbReference type="Proteomes" id="UP001163321"/>
    </source>
</evidence>
<comment type="caution">
    <text evidence="1">The sequence shown here is derived from an EMBL/GenBank/DDBJ whole genome shotgun (WGS) entry which is preliminary data.</text>
</comment>
<reference evidence="1 2" key="1">
    <citation type="journal article" date="2022" name="bioRxiv">
        <title>The genome of the oomycete Peronosclerospora sorghi, a cosmopolitan pathogen of maize and sorghum, is inflated with dispersed pseudogenes.</title>
        <authorList>
            <person name="Fletcher K."/>
            <person name="Martin F."/>
            <person name="Isakeit T."/>
            <person name="Cavanaugh K."/>
            <person name="Magill C."/>
            <person name="Michelmore R."/>
        </authorList>
    </citation>
    <scope>NUCLEOTIDE SEQUENCE [LARGE SCALE GENOMIC DNA]</scope>
    <source>
        <strain evidence="1">P6</strain>
    </source>
</reference>
<protein>
    <submittedName>
        <fullName evidence="1">Uncharacterized protein</fullName>
    </submittedName>
</protein>
<dbReference type="EMBL" id="CM047585">
    <property type="protein sequence ID" value="KAI9910761.1"/>
    <property type="molecule type" value="Genomic_DNA"/>
</dbReference>
<proteinExistence type="predicted"/>
<organism evidence="1 2">
    <name type="scientific">Peronosclerospora sorghi</name>
    <dbReference type="NCBI Taxonomy" id="230839"/>
    <lineage>
        <taxon>Eukaryota</taxon>
        <taxon>Sar</taxon>
        <taxon>Stramenopiles</taxon>
        <taxon>Oomycota</taxon>
        <taxon>Peronosporomycetes</taxon>
        <taxon>Peronosporales</taxon>
        <taxon>Peronosporaceae</taxon>
        <taxon>Peronosclerospora</taxon>
    </lineage>
</organism>